<evidence type="ECO:0000256" key="11">
    <source>
        <dbReference type="ARBA" id="ARBA00022989"/>
    </source>
</evidence>
<evidence type="ECO:0000256" key="13">
    <source>
        <dbReference type="ARBA" id="ARBA00023136"/>
    </source>
</evidence>
<feature type="transmembrane region" description="Helical" evidence="14">
    <location>
        <begin position="141"/>
        <end position="159"/>
    </location>
</feature>
<keyword evidence="4" id="KW-1003">Cell membrane</keyword>
<dbReference type="SUPFAM" id="SSF55874">
    <property type="entry name" value="ATPase domain of HSP90 chaperone/DNA topoisomerase II/histidine kinase"/>
    <property type="match status" value="1"/>
</dbReference>
<feature type="transmembrane region" description="Helical" evidence="14">
    <location>
        <begin position="7"/>
        <end position="28"/>
    </location>
</feature>
<dbReference type="FunFam" id="3.30.565.10:FF:000006">
    <property type="entry name" value="Sensor histidine kinase WalK"/>
    <property type="match status" value="1"/>
</dbReference>
<evidence type="ECO:0000259" key="16">
    <source>
        <dbReference type="PROSITE" id="PS50885"/>
    </source>
</evidence>
<keyword evidence="12" id="KW-0902">Two-component regulatory system</keyword>
<keyword evidence="11 14" id="KW-1133">Transmembrane helix</keyword>
<dbReference type="InterPro" id="IPR003660">
    <property type="entry name" value="HAMP_dom"/>
</dbReference>
<dbReference type="Gene3D" id="1.10.287.130">
    <property type="match status" value="1"/>
</dbReference>
<keyword evidence="8" id="KW-0547">Nucleotide-binding</keyword>
<dbReference type="CDD" id="cd06225">
    <property type="entry name" value="HAMP"/>
    <property type="match status" value="1"/>
</dbReference>
<comment type="catalytic activity">
    <reaction evidence="1">
        <text>ATP + protein L-histidine = ADP + protein N-phospho-L-histidine.</text>
        <dbReference type="EC" id="2.7.13.3"/>
    </reaction>
</comment>
<keyword evidence="7 14" id="KW-0812">Transmembrane</keyword>
<dbReference type="InterPro" id="IPR050398">
    <property type="entry name" value="HssS/ArlS-like"/>
</dbReference>
<evidence type="ECO:0000256" key="5">
    <source>
        <dbReference type="ARBA" id="ARBA00022553"/>
    </source>
</evidence>
<dbReference type="SMART" id="SM00387">
    <property type="entry name" value="HATPase_c"/>
    <property type="match status" value="1"/>
</dbReference>
<evidence type="ECO:0000259" key="15">
    <source>
        <dbReference type="PROSITE" id="PS50109"/>
    </source>
</evidence>
<dbReference type="GO" id="GO:0005886">
    <property type="term" value="C:plasma membrane"/>
    <property type="evidence" value="ECO:0007669"/>
    <property type="project" value="UniProtKB-SubCell"/>
</dbReference>
<dbReference type="Gene3D" id="1.10.8.500">
    <property type="entry name" value="HAMP domain in histidine kinase"/>
    <property type="match status" value="1"/>
</dbReference>
<evidence type="ECO:0000256" key="12">
    <source>
        <dbReference type="ARBA" id="ARBA00023012"/>
    </source>
</evidence>
<dbReference type="SUPFAM" id="SSF47384">
    <property type="entry name" value="Homodimeric domain of signal transducing histidine kinase"/>
    <property type="match status" value="1"/>
</dbReference>
<evidence type="ECO:0000256" key="2">
    <source>
        <dbReference type="ARBA" id="ARBA00004651"/>
    </source>
</evidence>
<evidence type="ECO:0000256" key="9">
    <source>
        <dbReference type="ARBA" id="ARBA00022777"/>
    </source>
</evidence>
<dbReference type="HOGENOM" id="CLU_000445_89_27_0"/>
<dbReference type="Gene3D" id="3.30.565.10">
    <property type="entry name" value="Histidine kinase-like ATPase, C-terminal domain"/>
    <property type="match status" value="1"/>
</dbReference>
<evidence type="ECO:0000256" key="8">
    <source>
        <dbReference type="ARBA" id="ARBA00022741"/>
    </source>
</evidence>
<comment type="subcellular location">
    <subcellularLocation>
        <location evidence="2">Cell membrane</location>
        <topology evidence="2">Multi-pass membrane protein</topology>
    </subcellularLocation>
</comment>
<dbReference type="GO" id="GO:0000155">
    <property type="term" value="F:phosphorelay sensor kinase activity"/>
    <property type="evidence" value="ECO:0007669"/>
    <property type="project" value="InterPro"/>
</dbReference>
<dbReference type="PRINTS" id="PR00344">
    <property type="entry name" value="BCTRLSENSOR"/>
</dbReference>
<keyword evidence="5" id="KW-0597">Phosphoprotein</keyword>
<dbReference type="InterPro" id="IPR003661">
    <property type="entry name" value="HisK_dim/P_dom"/>
</dbReference>
<dbReference type="PROSITE" id="PS50885">
    <property type="entry name" value="HAMP"/>
    <property type="match status" value="1"/>
</dbReference>
<dbReference type="eggNOG" id="COG2205">
    <property type="taxonomic scope" value="Bacteria"/>
</dbReference>
<keyword evidence="10" id="KW-0067">ATP-binding</keyword>
<dbReference type="InterPro" id="IPR003594">
    <property type="entry name" value="HATPase_dom"/>
</dbReference>
<dbReference type="SMART" id="SM00388">
    <property type="entry name" value="HisKA"/>
    <property type="match status" value="1"/>
</dbReference>
<evidence type="ECO:0000256" key="7">
    <source>
        <dbReference type="ARBA" id="ARBA00022692"/>
    </source>
</evidence>
<dbReference type="CDD" id="cd00082">
    <property type="entry name" value="HisKA"/>
    <property type="match status" value="1"/>
</dbReference>
<keyword evidence="6" id="KW-0808">Transferase</keyword>
<evidence type="ECO:0000256" key="10">
    <source>
        <dbReference type="ARBA" id="ARBA00022840"/>
    </source>
</evidence>
<dbReference type="InParanoid" id="Q020N7"/>
<evidence type="ECO:0000256" key="4">
    <source>
        <dbReference type="ARBA" id="ARBA00022475"/>
    </source>
</evidence>
<evidence type="ECO:0000256" key="3">
    <source>
        <dbReference type="ARBA" id="ARBA00012438"/>
    </source>
</evidence>
<dbReference type="InterPro" id="IPR036097">
    <property type="entry name" value="HisK_dim/P_sf"/>
</dbReference>
<organism evidence="17">
    <name type="scientific">Solibacter usitatus (strain Ellin6076)</name>
    <dbReference type="NCBI Taxonomy" id="234267"/>
    <lineage>
        <taxon>Bacteria</taxon>
        <taxon>Pseudomonadati</taxon>
        <taxon>Acidobacteriota</taxon>
        <taxon>Terriglobia</taxon>
        <taxon>Bryobacterales</taxon>
        <taxon>Solibacteraceae</taxon>
        <taxon>Candidatus Solibacter</taxon>
    </lineage>
</organism>
<protein>
    <recommendedName>
        <fullName evidence="3">histidine kinase</fullName>
        <ecNumber evidence="3">2.7.13.3</ecNumber>
    </recommendedName>
</protein>
<dbReference type="PROSITE" id="PS50109">
    <property type="entry name" value="HIS_KIN"/>
    <property type="match status" value="1"/>
</dbReference>
<dbReference type="FunCoup" id="Q020N7">
    <property type="interactions" value="130"/>
</dbReference>
<feature type="domain" description="HAMP" evidence="16">
    <location>
        <begin position="160"/>
        <end position="212"/>
    </location>
</feature>
<dbReference type="Pfam" id="PF00672">
    <property type="entry name" value="HAMP"/>
    <property type="match status" value="1"/>
</dbReference>
<feature type="domain" description="Histidine kinase" evidence="15">
    <location>
        <begin position="220"/>
        <end position="431"/>
    </location>
</feature>
<dbReference type="InterPro" id="IPR004358">
    <property type="entry name" value="Sig_transdc_His_kin-like_C"/>
</dbReference>
<dbReference type="Pfam" id="PF02518">
    <property type="entry name" value="HATPase_c"/>
    <property type="match status" value="1"/>
</dbReference>
<proteinExistence type="predicted"/>
<sequence precursor="true">MKVYTKVLLWCFGTLLLSLIAFGGVSYVSMRSVDHGSFVPRWNALLMEQAIDAYEAHGKSALAAELARMSSHIPGQHFLTDARGTDLASGEDHSKLLAAARLDNGPPKRFERRHMIYYPSGDGKYRFLVVFDTAFDPWQYLPYYLMILLAIALLCWILATNIASPLGGLARVVDRFGAGDLSVRVNSTRKDEIGEVGRAFDRMAERIATLLTAERRLLQDISHELRSPLARLSFAAELARTAENRGAAIDRLNKEIARLTDLVGGLIQVTRVEGDPEAHNTEDLRLDGLLTEVVDDCRMEAEARGFKIALDAEPQLTLRGDREVLRRAIENVIRNSIRYNPSGRSIEVNLAATTDAARIAVRDYGPGVPEEVLPKIFQPFFRVDDSRDTATGGVGLGLAIASRAIGLHHGRLWAENVAPGLKVWIEIPLVG</sequence>
<keyword evidence="9 17" id="KW-0418">Kinase</keyword>
<dbReference type="PANTHER" id="PTHR45528:SF1">
    <property type="entry name" value="SENSOR HISTIDINE KINASE CPXA"/>
    <property type="match status" value="1"/>
</dbReference>
<dbReference type="EMBL" id="CP000473">
    <property type="protein sequence ID" value="ABJ84607.1"/>
    <property type="molecule type" value="Genomic_DNA"/>
</dbReference>
<name>Q020N7_SOLUE</name>
<dbReference type="InterPro" id="IPR005467">
    <property type="entry name" value="His_kinase_dom"/>
</dbReference>
<dbReference type="Pfam" id="PF00512">
    <property type="entry name" value="HisKA"/>
    <property type="match status" value="1"/>
</dbReference>
<accession>Q020N7</accession>
<dbReference type="STRING" id="234267.Acid_3635"/>
<dbReference type="SMART" id="SM00304">
    <property type="entry name" value="HAMP"/>
    <property type="match status" value="1"/>
</dbReference>
<keyword evidence="13 14" id="KW-0472">Membrane</keyword>
<dbReference type="InterPro" id="IPR036890">
    <property type="entry name" value="HATPase_C_sf"/>
</dbReference>
<dbReference type="KEGG" id="sus:Acid_3635"/>
<gene>
    <name evidence="17" type="ordered locus">Acid_3635</name>
</gene>
<dbReference type="SUPFAM" id="SSF158472">
    <property type="entry name" value="HAMP domain-like"/>
    <property type="match status" value="1"/>
</dbReference>
<dbReference type="GO" id="GO:0005524">
    <property type="term" value="F:ATP binding"/>
    <property type="evidence" value="ECO:0007669"/>
    <property type="project" value="UniProtKB-KW"/>
</dbReference>
<evidence type="ECO:0000256" key="6">
    <source>
        <dbReference type="ARBA" id="ARBA00022679"/>
    </source>
</evidence>
<dbReference type="EC" id="2.7.13.3" evidence="3"/>
<dbReference type="AlphaFoldDB" id="Q020N7"/>
<evidence type="ECO:0000256" key="1">
    <source>
        <dbReference type="ARBA" id="ARBA00000085"/>
    </source>
</evidence>
<dbReference type="PANTHER" id="PTHR45528">
    <property type="entry name" value="SENSOR HISTIDINE KINASE CPXA"/>
    <property type="match status" value="1"/>
</dbReference>
<evidence type="ECO:0000313" key="17">
    <source>
        <dbReference type="EMBL" id="ABJ84607.1"/>
    </source>
</evidence>
<reference evidence="17" key="1">
    <citation type="submission" date="2006-10" db="EMBL/GenBank/DDBJ databases">
        <title>Complete sequence of Solibacter usitatus Ellin6076.</title>
        <authorList>
            <consortium name="US DOE Joint Genome Institute"/>
            <person name="Copeland A."/>
            <person name="Lucas S."/>
            <person name="Lapidus A."/>
            <person name="Barry K."/>
            <person name="Detter J.C."/>
            <person name="Glavina del Rio T."/>
            <person name="Hammon N."/>
            <person name="Israni S."/>
            <person name="Dalin E."/>
            <person name="Tice H."/>
            <person name="Pitluck S."/>
            <person name="Thompson L.S."/>
            <person name="Brettin T."/>
            <person name="Bruce D."/>
            <person name="Han C."/>
            <person name="Tapia R."/>
            <person name="Gilna P."/>
            <person name="Schmutz J."/>
            <person name="Larimer F."/>
            <person name="Land M."/>
            <person name="Hauser L."/>
            <person name="Kyrpides N."/>
            <person name="Mikhailova N."/>
            <person name="Janssen P.H."/>
            <person name="Kuske C.R."/>
            <person name="Richardson P."/>
        </authorList>
    </citation>
    <scope>NUCLEOTIDE SEQUENCE</scope>
    <source>
        <strain evidence="17">Ellin6076</strain>
    </source>
</reference>
<evidence type="ECO:0000256" key="14">
    <source>
        <dbReference type="SAM" id="Phobius"/>
    </source>
</evidence>
<dbReference type="OrthoDB" id="9813151at2"/>